<comment type="caution">
    <text evidence="3">The sequence shown here is derived from an EMBL/GenBank/DDBJ whole genome shotgun (WGS) entry which is preliminary data.</text>
</comment>
<feature type="region of interest" description="Disordered" evidence="1">
    <location>
        <begin position="606"/>
        <end position="630"/>
    </location>
</feature>
<dbReference type="InterPro" id="IPR032830">
    <property type="entry name" value="XPB/Ssl2_N"/>
</dbReference>
<name>A0A367YQG0_9ACTN</name>
<proteinExistence type="predicted"/>
<dbReference type="AlphaFoldDB" id="A0A367YQG0"/>
<feature type="domain" description="Helicase XPB/Ssl2 N-terminal" evidence="2">
    <location>
        <begin position="455"/>
        <end position="577"/>
    </location>
</feature>
<evidence type="ECO:0000313" key="3">
    <source>
        <dbReference type="EMBL" id="RCK68058.1"/>
    </source>
</evidence>
<gene>
    <name evidence="3" type="ORF">DT076_17815</name>
</gene>
<feature type="compositionally biased region" description="Basic and acidic residues" evidence="1">
    <location>
        <begin position="618"/>
        <end position="627"/>
    </location>
</feature>
<dbReference type="Pfam" id="PF13625">
    <property type="entry name" value="Helicase_C_3"/>
    <property type="match status" value="1"/>
</dbReference>
<organism evidence="3 4">
    <name type="scientific">Desertihabitans brevis</name>
    <dbReference type="NCBI Taxonomy" id="2268447"/>
    <lineage>
        <taxon>Bacteria</taxon>
        <taxon>Bacillati</taxon>
        <taxon>Actinomycetota</taxon>
        <taxon>Actinomycetes</taxon>
        <taxon>Propionibacteriales</taxon>
        <taxon>Propionibacteriaceae</taxon>
        <taxon>Desertihabitans</taxon>
    </lineage>
</organism>
<reference evidence="3 4" key="1">
    <citation type="submission" date="2018-07" db="EMBL/GenBank/DDBJ databases">
        <title>Desertimonas flava gen. nov. sp. nov.</title>
        <authorList>
            <person name="Liu S."/>
        </authorList>
    </citation>
    <scope>NUCLEOTIDE SEQUENCE [LARGE SCALE GENOMIC DNA]</scope>
    <source>
        <strain evidence="3 4">16Sb5-5</strain>
    </source>
</reference>
<keyword evidence="4" id="KW-1185">Reference proteome</keyword>
<dbReference type="EMBL" id="QOUI01000014">
    <property type="protein sequence ID" value="RCK68058.1"/>
    <property type="molecule type" value="Genomic_DNA"/>
</dbReference>
<evidence type="ECO:0000313" key="4">
    <source>
        <dbReference type="Proteomes" id="UP000252770"/>
    </source>
</evidence>
<evidence type="ECO:0000256" key="1">
    <source>
        <dbReference type="SAM" id="MobiDB-lite"/>
    </source>
</evidence>
<protein>
    <recommendedName>
        <fullName evidence="2">Helicase XPB/Ssl2 N-terminal domain-containing protein</fullName>
    </recommendedName>
</protein>
<dbReference type="Proteomes" id="UP000252770">
    <property type="component" value="Unassembled WGS sequence"/>
</dbReference>
<sequence length="725" mass="76433">MAPRSLSEALAGFSTEQLSALLALREDLARPLPADLAELAARAVTVASTSRAVDRLDAWQRHVVLGLAAAPDGVGVDDLAGLLGDVPRDALPETLQRLRLAALVWGEDAELHVVRTVREVLGPFPAGLAPVSPRPLSPADVRAALEQVGLAEEVILDRLLWEQPTGALRQADRSVTLETARNPVERLLALGLLRPADTDTVLLPREVSWELRGHRLTRTTPTAEPPTLTSGTRPAGVVTPAAVGAAWALVHDVEQLVDDLSTRPCAVLRDGGVPAREVAARGRRVALQPAQAAMLLEWAGAAGLVATDGPRLLPTPGYDRWTAADGAQRWLQLVRAWAATPRWPMAGAREGAHALATDLPVRGAAEIRAGVLEVLARQPVGQRVEPDELTAAVGWHHPVWAERLPLAELVGELLTEAEQAGLTALGAVSPLARTALGAELDEAVAALFPEPIGHLVVQADLTAVAPGPLRAEVAHDLRLLAEQESRGGGGVYRFTERSLRRAFDAGWSSTEVEAWLAEHSSTGVPQPLRYLLGDVARRHGSIRVTPTLAVVRCDDPAQAASLLQRPEARALGLQQLAPGVLAASVEPDEVVRALQGVGLAPVATDASGATLTAPPPPRAREVERGGGEAEPVDARLAADLLLDRERDRRARAEAVDSAVDVLRRAAATGTEVVVDWVTAAGESTTSRATPLTVTSGAVRLRASGQVVSVPLARVVAARPDGPARR</sequence>
<accession>A0A367YQG0</accession>
<dbReference type="RefSeq" id="WP_114128061.1">
    <property type="nucleotide sequence ID" value="NZ_QOUI01000014.1"/>
</dbReference>
<evidence type="ECO:0000259" key="2">
    <source>
        <dbReference type="Pfam" id="PF13625"/>
    </source>
</evidence>